<accession>A0A1M5INV6</accession>
<name>A0A1M5INV6_9FLAO</name>
<evidence type="ECO:0000256" key="1">
    <source>
        <dbReference type="ARBA" id="ARBA00023015"/>
    </source>
</evidence>
<keyword evidence="3" id="KW-0804">Transcription</keyword>
<reference evidence="6" key="1">
    <citation type="submission" date="2016-11" db="EMBL/GenBank/DDBJ databases">
        <authorList>
            <person name="Varghese N."/>
            <person name="Submissions S."/>
        </authorList>
    </citation>
    <scope>NUCLEOTIDE SEQUENCE [LARGE SCALE GENOMIC DNA]</scope>
    <source>
        <strain evidence="6">DSM 22638</strain>
    </source>
</reference>
<dbReference type="PANTHER" id="PTHR46796">
    <property type="entry name" value="HTH-TYPE TRANSCRIPTIONAL ACTIVATOR RHAS-RELATED"/>
    <property type="match status" value="1"/>
</dbReference>
<dbReference type="InterPro" id="IPR018060">
    <property type="entry name" value="HTH_AraC"/>
</dbReference>
<dbReference type="RefSeq" id="WP_073176599.1">
    <property type="nucleotide sequence ID" value="NZ_FQWL01000001.1"/>
</dbReference>
<dbReference type="SUPFAM" id="SSF46689">
    <property type="entry name" value="Homeodomain-like"/>
    <property type="match status" value="1"/>
</dbReference>
<evidence type="ECO:0000313" key="6">
    <source>
        <dbReference type="Proteomes" id="UP000184532"/>
    </source>
</evidence>
<dbReference type="SMART" id="SM00342">
    <property type="entry name" value="HTH_ARAC"/>
    <property type="match status" value="1"/>
</dbReference>
<organism evidence="5 6">
    <name type="scientific">Flagellimonas flava</name>
    <dbReference type="NCBI Taxonomy" id="570519"/>
    <lineage>
        <taxon>Bacteria</taxon>
        <taxon>Pseudomonadati</taxon>
        <taxon>Bacteroidota</taxon>
        <taxon>Flavobacteriia</taxon>
        <taxon>Flavobacteriales</taxon>
        <taxon>Flavobacteriaceae</taxon>
        <taxon>Flagellimonas</taxon>
    </lineage>
</organism>
<gene>
    <name evidence="5" type="ORF">SAMN04488116_0821</name>
</gene>
<evidence type="ECO:0000256" key="3">
    <source>
        <dbReference type="ARBA" id="ARBA00023163"/>
    </source>
</evidence>
<keyword evidence="6" id="KW-1185">Reference proteome</keyword>
<dbReference type="EMBL" id="FQWL01000001">
    <property type="protein sequence ID" value="SHG29729.1"/>
    <property type="molecule type" value="Genomic_DNA"/>
</dbReference>
<dbReference type="Proteomes" id="UP000184532">
    <property type="component" value="Unassembled WGS sequence"/>
</dbReference>
<dbReference type="GO" id="GO:0003700">
    <property type="term" value="F:DNA-binding transcription factor activity"/>
    <property type="evidence" value="ECO:0007669"/>
    <property type="project" value="InterPro"/>
</dbReference>
<evidence type="ECO:0000259" key="4">
    <source>
        <dbReference type="PROSITE" id="PS01124"/>
    </source>
</evidence>
<sequence>MSPSQKHHSFIRKVWILENTSSLFKRNTGLLVGDGRFELAFVQGNGYRTYRNNTVETFRKGIYLGGQMDSPLDVELLPETHITFIKLEPWALSMLSDFNFKESLNHTVPFQEVNKSLHTKLIGLHPIMNRKKIINILSQELEDRAKTTWRWQLIREACLLFDAQYPDFKGAKTKIVSKFQKSSRTVETKFGRAVGLSPQQYSIGMRFRNFSEELKHHTNSITLTDLAYKHGYYDQSHLNQDFKQYWGFSPKQLSQNKVFITDQKEAFRYYTI</sequence>
<evidence type="ECO:0000313" key="5">
    <source>
        <dbReference type="EMBL" id="SHG29729.1"/>
    </source>
</evidence>
<dbReference type="PANTHER" id="PTHR46796:SF13">
    <property type="entry name" value="HTH-TYPE TRANSCRIPTIONAL ACTIVATOR RHAS"/>
    <property type="match status" value="1"/>
</dbReference>
<dbReference type="InterPro" id="IPR050204">
    <property type="entry name" value="AraC_XylS_family_regulators"/>
</dbReference>
<dbReference type="Pfam" id="PF12833">
    <property type="entry name" value="HTH_18"/>
    <property type="match status" value="1"/>
</dbReference>
<protein>
    <submittedName>
        <fullName evidence="5">Helix-turn-helix domain-containing protein</fullName>
    </submittedName>
</protein>
<dbReference type="OrthoDB" id="323290at2"/>
<dbReference type="AlphaFoldDB" id="A0A1M5INV6"/>
<dbReference type="GO" id="GO:0043565">
    <property type="term" value="F:sequence-specific DNA binding"/>
    <property type="evidence" value="ECO:0007669"/>
    <property type="project" value="InterPro"/>
</dbReference>
<feature type="domain" description="HTH araC/xylS-type" evidence="4">
    <location>
        <begin position="174"/>
        <end position="256"/>
    </location>
</feature>
<evidence type="ECO:0000256" key="2">
    <source>
        <dbReference type="ARBA" id="ARBA00023125"/>
    </source>
</evidence>
<proteinExistence type="predicted"/>
<keyword evidence="1" id="KW-0805">Transcription regulation</keyword>
<dbReference type="STRING" id="570519.SAMN04488116_0821"/>
<keyword evidence="2" id="KW-0238">DNA-binding</keyword>
<dbReference type="PROSITE" id="PS01124">
    <property type="entry name" value="HTH_ARAC_FAMILY_2"/>
    <property type="match status" value="1"/>
</dbReference>
<dbReference type="InterPro" id="IPR009057">
    <property type="entry name" value="Homeodomain-like_sf"/>
</dbReference>
<dbReference type="Gene3D" id="1.10.10.60">
    <property type="entry name" value="Homeodomain-like"/>
    <property type="match status" value="1"/>
</dbReference>